<accession>A0A0C9WUP9</accession>
<evidence type="ECO:0000313" key="3">
    <source>
        <dbReference type="Proteomes" id="UP000054477"/>
    </source>
</evidence>
<reference evidence="3" key="2">
    <citation type="submission" date="2015-01" db="EMBL/GenBank/DDBJ databases">
        <title>Evolutionary Origins and Diversification of the Mycorrhizal Mutualists.</title>
        <authorList>
            <consortium name="DOE Joint Genome Institute"/>
            <consortium name="Mycorrhizal Genomics Consortium"/>
            <person name="Kohler A."/>
            <person name="Kuo A."/>
            <person name="Nagy L.G."/>
            <person name="Floudas D."/>
            <person name="Copeland A."/>
            <person name="Barry K.W."/>
            <person name="Cichocki N."/>
            <person name="Veneault-Fourrey C."/>
            <person name="LaButti K."/>
            <person name="Lindquist E.A."/>
            <person name="Lipzen A."/>
            <person name="Lundell T."/>
            <person name="Morin E."/>
            <person name="Murat C."/>
            <person name="Riley R."/>
            <person name="Ohm R."/>
            <person name="Sun H."/>
            <person name="Tunlid A."/>
            <person name="Henrissat B."/>
            <person name="Grigoriev I.V."/>
            <person name="Hibbett D.S."/>
            <person name="Martin F."/>
        </authorList>
    </citation>
    <scope>NUCLEOTIDE SEQUENCE [LARGE SCALE GENOMIC DNA]</scope>
    <source>
        <strain evidence="3">LaAM-08-1</strain>
    </source>
</reference>
<evidence type="ECO:0000256" key="1">
    <source>
        <dbReference type="SAM" id="MobiDB-lite"/>
    </source>
</evidence>
<dbReference type="Proteomes" id="UP000054477">
    <property type="component" value="Unassembled WGS sequence"/>
</dbReference>
<name>A0A0C9WUP9_9AGAR</name>
<proteinExistence type="predicted"/>
<feature type="region of interest" description="Disordered" evidence="1">
    <location>
        <begin position="32"/>
        <end position="52"/>
    </location>
</feature>
<evidence type="ECO:0000313" key="2">
    <source>
        <dbReference type="EMBL" id="KIJ92308.1"/>
    </source>
</evidence>
<protein>
    <submittedName>
        <fullName evidence="2">Uncharacterized protein</fullName>
    </submittedName>
</protein>
<dbReference type="AlphaFoldDB" id="A0A0C9WUP9"/>
<dbReference type="HOGENOM" id="CLU_3087599_0_0_1"/>
<gene>
    <name evidence="2" type="ORF">K443DRAFT_649800</name>
</gene>
<keyword evidence="3" id="KW-1185">Reference proteome</keyword>
<reference evidence="2 3" key="1">
    <citation type="submission" date="2014-04" db="EMBL/GenBank/DDBJ databases">
        <authorList>
            <consortium name="DOE Joint Genome Institute"/>
            <person name="Kuo A."/>
            <person name="Kohler A."/>
            <person name="Nagy L.G."/>
            <person name="Floudas D."/>
            <person name="Copeland A."/>
            <person name="Barry K.W."/>
            <person name="Cichocki N."/>
            <person name="Veneault-Fourrey C."/>
            <person name="LaButti K."/>
            <person name="Lindquist E.A."/>
            <person name="Lipzen A."/>
            <person name="Lundell T."/>
            <person name="Morin E."/>
            <person name="Murat C."/>
            <person name="Sun H."/>
            <person name="Tunlid A."/>
            <person name="Henrissat B."/>
            <person name="Grigoriev I.V."/>
            <person name="Hibbett D.S."/>
            <person name="Martin F."/>
            <person name="Nordberg H.P."/>
            <person name="Cantor M.N."/>
            <person name="Hua S.X."/>
        </authorList>
    </citation>
    <scope>NUCLEOTIDE SEQUENCE [LARGE SCALE GENOMIC DNA]</scope>
    <source>
        <strain evidence="2 3">LaAM-08-1</strain>
    </source>
</reference>
<sequence length="52" mass="5862">MTVVVKGKSMRHLHQTRPTYLKFPPIRPSEECVESERPGLSAQTLGDGALRR</sequence>
<organism evidence="2 3">
    <name type="scientific">Laccaria amethystina LaAM-08-1</name>
    <dbReference type="NCBI Taxonomy" id="1095629"/>
    <lineage>
        <taxon>Eukaryota</taxon>
        <taxon>Fungi</taxon>
        <taxon>Dikarya</taxon>
        <taxon>Basidiomycota</taxon>
        <taxon>Agaricomycotina</taxon>
        <taxon>Agaricomycetes</taxon>
        <taxon>Agaricomycetidae</taxon>
        <taxon>Agaricales</taxon>
        <taxon>Agaricineae</taxon>
        <taxon>Hydnangiaceae</taxon>
        <taxon>Laccaria</taxon>
    </lineage>
</organism>
<dbReference type="EMBL" id="KN838920">
    <property type="protein sequence ID" value="KIJ92308.1"/>
    <property type="molecule type" value="Genomic_DNA"/>
</dbReference>